<feature type="binding site" evidence="13">
    <location>
        <position position="49"/>
    </location>
    <ligand>
        <name>substrate</name>
    </ligand>
</feature>
<feature type="binding site" evidence="13">
    <location>
        <position position="20"/>
    </location>
    <ligand>
        <name>substrate</name>
    </ligand>
</feature>
<evidence type="ECO:0000256" key="13">
    <source>
        <dbReference type="PIRSR" id="PIRSR006118-1"/>
    </source>
</evidence>
<keyword evidence="10 12" id="KW-0448">Lipopolysaccharide biosynthesis</keyword>
<keyword evidence="9 12" id="KW-0460">Magnesium</keyword>
<dbReference type="GO" id="GO:0008781">
    <property type="term" value="F:N-acylneuraminate cytidylyltransferase activity"/>
    <property type="evidence" value="ECO:0007669"/>
    <property type="project" value="TreeGrafter"/>
</dbReference>
<evidence type="ECO:0000256" key="3">
    <source>
        <dbReference type="ARBA" id="ARBA00005893"/>
    </source>
</evidence>
<accession>A0A1R3VS95</accession>
<gene>
    <name evidence="15" type="ORF">SAMN05216526_0728</name>
</gene>
<protein>
    <recommendedName>
        <fullName evidence="6 12">3-deoxy-D-manno-octulosonate 8-phosphate phosphatase KdsC</fullName>
        <ecNumber evidence="5 12">3.1.3.45</ecNumber>
    </recommendedName>
    <alternativeName>
        <fullName evidence="11 12">KDO 8-P phosphatase</fullName>
    </alternativeName>
</protein>
<dbReference type="InterPro" id="IPR050793">
    <property type="entry name" value="CMP-NeuNAc_synthase"/>
</dbReference>
<dbReference type="GO" id="GO:0009103">
    <property type="term" value="P:lipopolysaccharide biosynthetic process"/>
    <property type="evidence" value="ECO:0007669"/>
    <property type="project" value="UniProtKB-UniRule"/>
</dbReference>
<dbReference type="SFLD" id="SFLDG01136">
    <property type="entry name" value="C1.6:_Phosphoserine_Phosphatas"/>
    <property type="match status" value="1"/>
</dbReference>
<dbReference type="PANTHER" id="PTHR21485:SF6">
    <property type="entry name" value="N-ACYLNEURAMINATE CYTIDYLYLTRANSFERASE-RELATED"/>
    <property type="match status" value="1"/>
</dbReference>
<dbReference type="NCBIfam" id="TIGR01670">
    <property type="entry name" value="KdsC-phosphatas"/>
    <property type="match status" value="1"/>
</dbReference>
<evidence type="ECO:0000256" key="7">
    <source>
        <dbReference type="ARBA" id="ARBA00022723"/>
    </source>
</evidence>
<dbReference type="Gene3D" id="3.40.50.1000">
    <property type="entry name" value="HAD superfamily/HAD-like"/>
    <property type="match status" value="1"/>
</dbReference>
<name>A0A1R3VS95_9GAMM</name>
<evidence type="ECO:0000256" key="8">
    <source>
        <dbReference type="ARBA" id="ARBA00022801"/>
    </source>
</evidence>
<dbReference type="OrthoDB" id="9805604at2"/>
<evidence type="ECO:0000256" key="12">
    <source>
        <dbReference type="PIRNR" id="PIRNR006118"/>
    </source>
</evidence>
<dbReference type="FunFam" id="3.40.50.1000:FF:000029">
    <property type="entry name" value="3-deoxy-D-manno-octulosonate 8-phosphate phosphatase KdsC"/>
    <property type="match status" value="1"/>
</dbReference>
<dbReference type="SUPFAM" id="SSF56784">
    <property type="entry name" value="HAD-like"/>
    <property type="match status" value="1"/>
</dbReference>
<dbReference type="PIRSF" id="PIRSF006118">
    <property type="entry name" value="KDO8-P_Ptase"/>
    <property type="match status" value="1"/>
</dbReference>
<comment type="function">
    <text evidence="12">Catalyzes the hydrolysis of 3-deoxy-D-manno-octulosonate 8-phosphate (KDO 8-P) to 3-deoxy-D-manno-octulosonate (KDO) and inorganic phosphate.</text>
</comment>
<evidence type="ECO:0000313" key="15">
    <source>
        <dbReference type="EMBL" id="SIT66951.1"/>
    </source>
</evidence>
<evidence type="ECO:0000256" key="9">
    <source>
        <dbReference type="ARBA" id="ARBA00022842"/>
    </source>
</evidence>
<evidence type="ECO:0000256" key="6">
    <source>
        <dbReference type="ARBA" id="ARBA00020092"/>
    </source>
</evidence>
<dbReference type="InterPro" id="IPR036412">
    <property type="entry name" value="HAD-like_sf"/>
</dbReference>
<evidence type="ECO:0000313" key="16">
    <source>
        <dbReference type="Proteomes" id="UP000223759"/>
    </source>
</evidence>
<dbReference type="RefSeq" id="WP_076754993.1">
    <property type="nucleotide sequence ID" value="NZ_CP023018.1"/>
</dbReference>
<feature type="binding site" evidence="13">
    <location>
        <position position="64"/>
    </location>
    <ligand>
        <name>substrate</name>
    </ligand>
</feature>
<comment type="similarity">
    <text evidence="3 12">Belongs to the KdsC family.</text>
</comment>
<keyword evidence="8 12" id="KW-0378">Hydrolase</keyword>
<evidence type="ECO:0000256" key="11">
    <source>
        <dbReference type="ARBA" id="ARBA00031051"/>
    </source>
</evidence>
<dbReference type="Pfam" id="PF08282">
    <property type="entry name" value="Hydrolase_3"/>
    <property type="match status" value="1"/>
</dbReference>
<dbReference type="AlphaFoldDB" id="A0A1R3VS95"/>
<proteinExistence type="inferred from homology"/>
<dbReference type="SFLD" id="SFLDG01138">
    <property type="entry name" value="C1.6.2:_Deoxy-d-mannose-octulo"/>
    <property type="match status" value="1"/>
</dbReference>
<evidence type="ECO:0000256" key="2">
    <source>
        <dbReference type="ARBA" id="ARBA00001946"/>
    </source>
</evidence>
<dbReference type="NCBIfam" id="TIGR01662">
    <property type="entry name" value="HAD-SF-IIIA"/>
    <property type="match status" value="1"/>
</dbReference>
<feature type="binding site" evidence="13">
    <location>
        <position position="88"/>
    </location>
    <ligand>
        <name>substrate</name>
    </ligand>
</feature>
<dbReference type="InterPro" id="IPR010023">
    <property type="entry name" value="KdsC_fam"/>
</dbReference>
<comment type="catalytic activity">
    <reaction evidence="1 12">
        <text>3-deoxy-alpha-D-manno-2-octulosonate-8-phosphate + H2O = 3-deoxy-alpha-D-manno-oct-2-ulosonate + phosphate</text>
        <dbReference type="Rhea" id="RHEA:11500"/>
        <dbReference type="ChEBI" id="CHEBI:15377"/>
        <dbReference type="ChEBI" id="CHEBI:43474"/>
        <dbReference type="ChEBI" id="CHEBI:85985"/>
        <dbReference type="ChEBI" id="CHEBI:85986"/>
        <dbReference type="EC" id="3.1.3.45"/>
    </reaction>
</comment>
<evidence type="ECO:0000256" key="1">
    <source>
        <dbReference type="ARBA" id="ARBA00000898"/>
    </source>
</evidence>
<keyword evidence="7 12" id="KW-0479">Metal-binding</keyword>
<organism evidence="15 16">
    <name type="scientific">Ectothiorhodosinus mongolicus</name>
    <dbReference type="NCBI Taxonomy" id="233100"/>
    <lineage>
        <taxon>Bacteria</taxon>
        <taxon>Pseudomonadati</taxon>
        <taxon>Pseudomonadota</taxon>
        <taxon>Gammaproteobacteria</taxon>
        <taxon>Chromatiales</taxon>
        <taxon>Ectothiorhodospiraceae</taxon>
        <taxon>Ectothiorhodosinus</taxon>
    </lineage>
</organism>
<comment type="subunit">
    <text evidence="4 12">Homotetramer.</text>
</comment>
<dbReference type="SFLD" id="SFLDS00003">
    <property type="entry name" value="Haloacid_Dehalogenase"/>
    <property type="match status" value="1"/>
</dbReference>
<reference evidence="15 16" key="1">
    <citation type="submission" date="2017-01" db="EMBL/GenBank/DDBJ databases">
        <authorList>
            <person name="Mah S.A."/>
            <person name="Swanson W.J."/>
            <person name="Moy G.W."/>
            <person name="Vacquier V.D."/>
        </authorList>
    </citation>
    <scope>NUCLEOTIDE SEQUENCE [LARGE SCALE GENOMIC DNA]</scope>
    <source>
        <strain evidence="15 16">M9</strain>
    </source>
</reference>
<dbReference type="EC" id="3.1.3.45" evidence="5 12"/>
<dbReference type="InterPro" id="IPR006549">
    <property type="entry name" value="HAD-SF_hydro_IIIA"/>
</dbReference>
<dbReference type="Proteomes" id="UP000223759">
    <property type="component" value="Unassembled WGS sequence"/>
</dbReference>
<dbReference type="EMBL" id="FTPK01000001">
    <property type="protein sequence ID" value="SIT66951.1"/>
    <property type="molecule type" value="Genomic_DNA"/>
</dbReference>
<evidence type="ECO:0000256" key="14">
    <source>
        <dbReference type="PIRSR" id="PIRSR006118-2"/>
    </source>
</evidence>
<dbReference type="GO" id="GO:0046872">
    <property type="term" value="F:metal ion binding"/>
    <property type="evidence" value="ECO:0007669"/>
    <property type="project" value="UniProtKB-UniRule"/>
</dbReference>
<feature type="binding site" evidence="13">
    <location>
        <position position="72"/>
    </location>
    <ligand>
        <name>substrate</name>
    </ligand>
</feature>
<dbReference type="InterPro" id="IPR023214">
    <property type="entry name" value="HAD_sf"/>
</dbReference>
<feature type="binding site" evidence="14">
    <location>
        <position position="111"/>
    </location>
    <ligand>
        <name>Mg(2+)</name>
        <dbReference type="ChEBI" id="CHEBI:18420"/>
    </ligand>
</feature>
<sequence>MSQNLLERAQAVRLLILDVDGVLTDGSLFIGDDGQQYKAFNSKDGHGLRMLMDAGIEVGILTGRQSDVVLHRCRDLGIQHIIQGRRDKLDALTGLLEAVGVSAEQCAFMGDDLVDLPVMRRVALGMAVADATLQVREHAHWVSHYPGGRGAVREACEFLLETQGRLEAALAPYLS</sequence>
<dbReference type="GO" id="GO:0019143">
    <property type="term" value="F:3-deoxy-manno-octulosonate-8-phosphatase activity"/>
    <property type="evidence" value="ECO:0007669"/>
    <property type="project" value="UniProtKB-UniRule"/>
</dbReference>
<dbReference type="STRING" id="233100.SAMN05216526_0728"/>
<keyword evidence="16" id="KW-1185">Reference proteome</keyword>
<dbReference type="PANTHER" id="PTHR21485">
    <property type="entry name" value="HAD SUPERFAMILY MEMBERS CMAS AND KDSC"/>
    <property type="match status" value="1"/>
</dbReference>
<evidence type="ECO:0000256" key="10">
    <source>
        <dbReference type="ARBA" id="ARBA00022985"/>
    </source>
</evidence>
<comment type="cofactor">
    <cofactor evidence="2 12 14">
        <name>Mg(2+)</name>
        <dbReference type="ChEBI" id="CHEBI:18420"/>
    </cofactor>
</comment>
<dbReference type="CDD" id="cd01630">
    <property type="entry name" value="HAD_KDO-like"/>
    <property type="match status" value="1"/>
</dbReference>
<evidence type="ECO:0000256" key="4">
    <source>
        <dbReference type="ARBA" id="ARBA00011881"/>
    </source>
</evidence>
<evidence type="ECO:0000256" key="5">
    <source>
        <dbReference type="ARBA" id="ARBA00013066"/>
    </source>
</evidence>
<feature type="binding site" evidence="14">
    <location>
        <position position="18"/>
    </location>
    <ligand>
        <name>Mg(2+)</name>
        <dbReference type="ChEBI" id="CHEBI:18420"/>
    </ligand>
</feature>